<comment type="caution">
    <text evidence="2">The sequence shown here is derived from an EMBL/GenBank/DDBJ whole genome shotgun (WGS) entry which is preliminary data.</text>
</comment>
<organism evidence="2 3">
    <name type="scientific">Prunus dulcis</name>
    <name type="common">Almond</name>
    <name type="synonym">Amygdalus dulcis</name>
    <dbReference type="NCBI Taxonomy" id="3755"/>
    <lineage>
        <taxon>Eukaryota</taxon>
        <taxon>Viridiplantae</taxon>
        <taxon>Streptophyta</taxon>
        <taxon>Embryophyta</taxon>
        <taxon>Tracheophyta</taxon>
        <taxon>Spermatophyta</taxon>
        <taxon>Magnoliopsida</taxon>
        <taxon>eudicotyledons</taxon>
        <taxon>Gunneridae</taxon>
        <taxon>Pentapetalae</taxon>
        <taxon>rosids</taxon>
        <taxon>fabids</taxon>
        <taxon>Rosales</taxon>
        <taxon>Rosaceae</taxon>
        <taxon>Amygdaloideae</taxon>
        <taxon>Amygdaleae</taxon>
        <taxon>Prunus</taxon>
    </lineage>
</organism>
<proteinExistence type="predicted"/>
<dbReference type="EMBL" id="JAJFAZ020000004">
    <property type="protein sequence ID" value="KAI5334992.1"/>
    <property type="molecule type" value="Genomic_DNA"/>
</dbReference>
<name>A0AAD4W309_PRUDU</name>
<dbReference type="AlphaFoldDB" id="A0AAD4W309"/>
<evidence type="ECO:0000313" key="2">
    <source>
        <dbReference type="EMBL" id="KAI5334992.1"/>
    </source>
</evidence>
<keyword evidence="1" id="KW-0812">Transmembrane</keyword>
<accession>A0AAD4W309</accession>
<keyword evidence="1" id="KW-0472">Membrane</keyword>
<sequence>MVRLGFWVWKGQSLDFGVFGPFEDELASAWFDDDLTSAFLGENERNERVKLQFGVFPAMRICLLVLLWFLSLVLENSSFYRHWRSNRWSKLLMWTVETVDDLYHFGKPKRRCRIAV</sequence>
<feature type="transmembrane region" description="Helical" evidence="1">
    <location>
        <begin position="53"/>
        <end position="74"/>
    </location>
</feature>
<dbReference type="Proteomes" id="UP001054821">
    <property type="component" value="Chromosome 4"/>
</dbReference>
<keyword evidence="3" id="KW-1185">Reference proteome</keyword>
<evidence type="ECO:0000256" key="1">
    <source>
        <dbReference type="SAM" id="Phobius"/>
    </source>
</evidence>
<gene>
    <name evidence="2" type="ORF">L3X38_025125</name>
</gene>
<evidence type="ECO:0000313" key="3">
    <source>
        <dbReference type="Proteomes" id="UP001054821"/>
    </source>
</evidence>
<reference evidence="2 3" key="1">
    <citation type="journal article" date="2022" name="G3 (Bethesda)">
        <title>Whole-genome sequence and methylome profiling of the almond [Prunus dulcis (Mill.) D.A. Webb] cultivar 'Nonpareil'.</title>
        <authorList>
            <person name="D'Amico-Willman K.M."/>
            <person name="Ouma W.Z."/>
            <person name="Meulia T."/>
            <person name="Sideli G.M."/>
            <person name="Gradziel T.M."/>
            <person name="Fresnedo-Ramirez J."/>
        </authorList>
    </citation>
    <scope>NUCLEOTIDE SEQUENCE [LARGE SCALE GENOMIC DNA]</scope>
    <source>
        <strain evidence="2">Clone GOH B32 T37-40</strain>
    </source>
</reference>
<protein>
    <submittedName>
        <fullName evidence="2">Uncharacterized protein</fullName>
    </submittedName>
</protein>
<keyword evidence="1" id="KW-1133">Transmembrane helix</keyword>